<gene>
    <name evidence="1" type="ORF">METZ01_LOCUS346478</name>
</gene>
<proteinExistence type="predicted"/>
<accession>A0A382R7A0</accession>
<dbReference type="EMBL" id="UINC01119647">
    <property type="protein sequence ID" value="SVC93624.1"/>
    <property type="molecule type" value="Genomic_DNA"/>
</dbReference>
<evidence type="ECO:0000313" key="1">
    <source>
        <dbReference type="EMBL" id="SVC93624.1"/>
    </source>
</evidence>
<sequence length="56" mass="6707">MRLKFCLLFSSADNQTVTWYHISFFQTQYITSHIIKWQDHNPSKPNNQFLSNTKIS</sequence>
<name>A0A382R7A0_9ZZZZ</name>
<organism evidence="1">
    <name type="scientific">marine metagenome</name>
    <dbReference type="NCBI Taxonomy" id="408172"/>
    <lineage>
        <taxon>unclassified sequences</taxon>
        <taxon>metagenomes</taxon>
        <taxon>ecological metagenomes</taxon>
    </lineage>
</organism>
<feature type="non-terminal residue" evidence="1">
    <location>
        <position position="56"/>
    </location>
</feature>
<reference evidence="1" key="1">
    <citation type="submission" date="2018-05" db="EMBL/GenBank/DDBJ databases">
        <authorList>
            <person name="Lanie J.A."/>
            <person name="Ng W.-L."/>
            <person name="Kazmierczak K.M."/>
            <person name="Andrzejewski T.M."/>
            <person name="Davidsen T.M."/>
            <person name="Wayne K.J."/>
            <person name="Tettelin H."/>
            <person name="Glass J.I."/>
            <person name="Rusch D."/>
            <person name="Podicherti R."/>
            <person name="Tsui H.-C.T."/>
            <person name="Winkler M.E."/>
        </authorList>
    </citation>
    <scope>NUCLEOTIDE SEQUENCE</scope>
</reference>
<protein>
    <submittedName>
        <fullName evidence="1">Uncharacterized protein</fullName>
    </submittedName>
</protein>
<dbReference type="AlphaFoldDB" id="A0A382R7A0"/>